<keyword evidence="2" id="KW-1185">Reference proteome</keyword>
<dbReference type="EMBL" id="LJDB01000073">
    <property type="protein sequence ID" value="ONI39042.1"/>
    <property type="molecule type" value="Genomic_DNA"/>
</dbReference>
<protein>
    <submittedName>
        <fullName evidence="1">Uncharacterized protein</fullName>
    </submittedName>
</protein>
<reference evidence="1" key="1">
    <citation type="submission" date="2016-08" db="EMBL/GenBank/DDBJ databases">
        <authorList>
            <person name="Ngugi D.K."/>
            <person name="Miyake S."/>
            <person name="Stingl U."/>
        </authorList>
    </citation>
    <scope>NUCLEOTIDE SEQUENCE</scope>
    <source>
        <strain evidence="1">SCG-B11WGA-EpuloA1</strain>
    </source>
</reference>
<comment type="caution">
    <text evidence="1">The sequence shown here is derived from an EMBL/GenBank/DDBJ whole genome shotgun (WGS) entry which is preliminary data.</text>
</comment>
<name>A0ACC8XA15_9FIRM</name>
<sequence>MFFKNKKGNSIFSVVNGKLIDIATVNDPVFSTKVLGDGVAILPSDGKIVAPVNGEILTVFPTNHAFGMQSEDGMEILIHVGIDSISLEGQGFKSFVSEGKKVKTGDIVLEVDLEVLSQNNIDSTIMLIVSDTVGKNLKTQVGIDVIAGKTKVISY</sequence>
<evidence type="ECO:0000313" key="2">
    <source>
        <dbReference type="Proteomes" id="UP000188605"/>
    </source>
</evidence>
<accession>A0ACC8XA15</accession>
<organism evidence="1 2">
    <name type="scientific">Candidatus Epulonipiscium fishelsonii</name>
    <dbReference type="NCBI Taxonomy" id="77094"/>
    <lineage>
        <taxon>Bacteria</taxon>
        <taxon>Bacillati</taxon>
        <taxon>Bacillota</taxon>
        <taxon>Clostridia</taxon>
        <taxon>Lachnospirales</taxon>
        <taxon>Lachnospiraceae</taxon>
        <taxon>Candidatus Epulonipiscium</taxon>
    </lineage>
</organism>
<gene>
    <name evidence="1" type="ORF">AN396_09215</name>
</gene>
<dbReference type="Proteomes" id="UP000188605">
    <property type="component" value="Unassembled WGS sequence"/>
</dbReference>
<evidence type="ECO:0000313" key="1">
    <source>
        <dbReference type="EMBL" id="ONI39042.1"/>
    </source>
</evidence>
<proteinExistence type="predicted"/>